<dbReference type="SUPFAM" id="SSF56176">
    <property type="entry name" value="FAD-binding/transporter-associated domain-like"/>
    <property type="match status" value="1"/>
</dbReference>
<evidence type="ECO:0000256" key="11">
    <source>
        <dbReference type="SAM" id="Phobius"/>
    </source>
</evidence>
<evidence type="ECO:0000256" key="4">
    <source>
        <dbReference type="ARBA" id="ARBA00022692"/>
    </source>
</evidence>
<evidence type="ECO:0000256" key="9">
    <source>
        <dbReference type="PROSITE-ProRule" id="PRU00703"/>
    </source>
</evidence>
<dbReference type="InterPro" id="IPR005170">
    <property type="entry name" value="Transptr-assoc_dom"/>
</dbReference>
<evidence type="ECO:0000259" key="13">
    <source>
        <dbReference type="PROSITE" id="PS51846"/>
    </source>
</evidence>
<keyword evidence="6 10" id="KW-1133">Transmembrane helix</keyword>
<keyword evidence="8 10" id="KW-0472">Membrane</keyword>
<evidence type="ECO:0000256" key="1">
    <source>
        <dbReference type="ARBA" id="ARBA00004651"/>
    </source>
</evidence>
<dbReference type="InterPro" id="IPR036318">
    <property type="entry name" value="FAD-bd_PCMH-like_sf"/>
</dbReference>
<dbReference type="InterPro" id="IPR000644">
    <property type="entry name" value="CBS_dom"/>
</dbReference>
<accession>A0A7X6H1U5</accession>
<feature type="transmembrane region" description="Helical" evidence="11">
    <location>
        <begin position="146"/>
        <end position="164"/>
    </location>
</feature>
<gene>
    <name evidence="14" type="ORF">HCU73_18025</name>
</gene>
<dbReference type="Gene3D" id="3.10.580.10">
    <property type="entry name" value="CBS-domain"/>
    <property type="match status" value="1"/>
</dbReference>
<dbReference type="InterPro" id="IPR016169">
    <property type="entry name" value="FAD-bd_PCMH_sub2"/>
</dbReference>
<evidence type="ECO:0000256" key="7">
    <source>
        <dbReference type="ARBA" id="ARBA00023122"/>
    </source>
</evidence>
<evidence type="ECO:0000256" key="8">
    <source>
        <dbReference type="ARBA" id="ARBA00023136"/>
    </source>
</evidence>
<evidence type="ECO:0000313" key="14">
    <source>
        <dbReference type="EMBL" id="NKX46491.1"/>
    </source>
</evidence>
<dbReference type="SMART" id="SM01091">
    <property type="entry name" value="CorC_HlyC"/>
    <property type="match status" value="1"/>
</dbReference>
<feature type="domain" description="CBS" evidence="12">
    <location>
        <begin position="296"/>
        <end position="356"/>
    </location>
</feature>
<dbReference type="Gene3D" id="3.30.465.10">
    <property type="match status" value="1"/>
</dbReference>
<dbReference type="Pfam" id="PF01595">
    <property type="entry name" value="CNNM"/>
    <property type="match status" value="1"/>
</dbReference>
<dbReference type="GO" id="GO:0050660">
    <property type="term" value="F:flavin adenine dinucleotide binding"/>
    <property type="evidence" value="ECO:0007669"/>
    <property type="project" value="InterPro"/>
</dbReference>
<dbReference type="PROSITE" id="PS51846">
    <property type="entry name" value="CNNM"/>
    <property type="match status" value="1"/>
</dbReference>
<dbReference type="Pfam" id="PF00571">
    <property type="entry name" value="CBS"/>
    <property type="match status" value="2"/>
</dbReference>
<dbReference type="FunFam" id="3.10.580.10:FF:000002">
    <property type="entry name" value="Magnesium/cobalt efflux protein CorC"/>
    <property type="match status" value="1"/>
</dbReference>
<dbReference type="AlphaFoldDB" id="A0A7X6H1U5"/>
<dbReference type="EMBL" id="JAAZQQ010000007">
    <property type="protein sequence ID" value="NKX46491.1"/>
    <property type="molecule type" value="Genomic_DNA"/>
</dbReference>
<evidence type="ECO:0000256" key="10">
    <source>
        <dbReference type="PROSITE-ProRule" id="PRU01193"/>
    </source>
</evidence>
<feature type="transmembrane region" description="Helical" evidence="11">
    <location>
        <begin position="16"/>
        <end position="36"/>
    </location>
</feature>
<reference evidence="14 15" key="1">
    <citation type="submission" date="2020-04" db="EMBL/GenBank/DDBJ databases">
        <authorList>
            <person name="Yoon J."/>
        </authorList>
    </citation>
    <scope>NUCLEOTIDE SEQUENCE [LARGE SCALE GENOMIC DNA]</scope>
    <source>
        <strain evidence="14 15">KMU-115</strain>
    </source>
</reference>
<keyword evidence="4 10" id="KW-0812">Transmembrane</keyword>
<organism evidence="14 15">
    <name type="scientific">Roseicyclus persicicus</name>
    <dbReference type="NCBI Taxonomy" id="2650661"/>
    <lineage>
        <taxon>Bacteria</taxon>
        <taxon>Pseudomonadati</taxon>
        <taxon>Pseudomonadota</taxon>
        <taxon>Alphaproteobacteria</taxon>
        <taxon>Rhodobacterales</taxon>
        <taxon>Roseobacteraceae</taxon>
        <taxon>Roseicyclus</taxon>
    </lineage>
</organism>
<feature type="domain" description="CBS" evidence="12">
    <location>
        <begin position="224"/>
        <end position="284"/>
    </location>
</feature>
<comment type="similarity">
    <text evidence="2">Belongs to the UPF0053 family. Hemolysin C subfamily.</text>
</comment>
<evidence type="ECO:0000256" key="3">
    <source>
        <dbReference type="ARBA" id="ARBA00022475"/>
    </source>
</evidence>
<evidence type="ECO:0000313" key="15">
    <source>
        <dbReference type="Proteomes" id="UP000526408"/>
    </source>
</evidence>
<protein>
    <submittedName>
        <fullName evidence="14">HlyC/CorC family transporter</fullName>
    </submittedName>
</protein>
<dbReference type="CDD" id="cd04590">
    <property type="entry name" value="CBS_pair_CorC_HlyC_assoc"/>
    <property type="match status" value="1"/>
</dbReference>
<keyword evidence="5" id="KW-0677">Repeat</keyword>
<keyword evidence="15" id="KW-1185">Reference proteome</keyword>
<dbReference type="InterPro" id="IPR044751">
    <property type="entry name" value="Ion_transp-like_CBS"/>
</dbReference>
<dbReference type="PROSITE" id="PS51371">
    <property type="entry name" value="CBS"/>
    <property type="match status" value="2"/>
</dbReference>
<proteinExistence type="inferred from homology"/>
<dbReference type="SUPFAM" id="SSF54631">
    <property type="entry name" value="CBS-domain pair"/>
    <property type="match status" value="1"/>
</dbReference>
<dbReference type="Proteomes" id="UP000526408">
    <property type="component" value="Unassembled WGS sequence"/>
</dbReference>
<sequence length="444" mass="48501">MDPALSETASALSDPATWITASVILFLLLCSAFFSGSETALTAASRGKLRSMVDRGDKPAKGAERALGLKEDNERLIGGILLGNNLVNILATSLATALLTAILGEGGVAIATLVMTALVLIFAEVLPKTYAINDPERTAARIARPVTLVIAVMAPVVTLVRLLVRGVLRLFGVRIDAGANMLSVHEEIIGALSLGHSEGTVEKEQRDRLLGALDLHERTVEEIMLHRSGIEMIDADLPASEILKLSLASNHTRLPLYRGHQENIVGVLHAKDLLRAMHRLMDDGKVEQAELDDFDILTVAMKPYFIPETTTLDDQMRNFLRRHTHFALVVDEYGALRGLITLEDILEEIVGEITDEFDVPDTPVLAPGPDGNFVIDGAMTIRDFNRATDFQLPDEEANTVAGLVIHEAQTIPVVGQCFSFHGFRFEVAERDKNRLTRLKVRKLG</sequence>
<dbReference type="Pfam" id="PF03471">
    <property type="entry name" value="CorC_HlyC"/>
    <property type="match status" value="1"/>
</dbReference>
<keyword evidence="7 9" id="KW-0129">CBS domain</keyword>
<name>A0A7X6H1U5_9RHOB</name>
<evidence type="ECO:0000256" key="5">
    <source>
        <dbReference type="ARBA" id="ARBA00022737"/>
    </source>
</evidence>
<comment type="subcellular location">
    <subcellularLocation>
        <location evidence="1">Cell membrane</location>
        <topology evidence="1">Multi-pass membrane protein</topology>
    </subcellularLocation>
</comment>
<dbReference type="GO" id="GO:0005886">
    <property type="term" value="C:plasma membrane"/>
    <property type="evidence" value="ECO:0007669"/>
    <property type="project" value="UniProtKB-SubCell"/>
</dbReference>
<dbReference type="PANTHER" id="PTHR22777:SF32">
    <property type="entry name" value="UPF0053 INNER MEMBRANE PROTEIN YFJD"/>
    <property type="match status" value="1"/>
</dbReference>
<feature type="transmembrane region" description="Helical" evidence="11">
    <location>
        <begin position="76"/>
        <end position="102"/>
    </location>
</feature>
<evidence type="ECO:0000256" key="2">
    <source>
        <dbReference type="ARBA" id="ARBA00006446"/>
    </source>
</evidence>
<dbReference type="RefSeq" id="WP_168624875.1">
    <property type="nucleotide sequence ID" value="NZ_JAAZQQ010000007.1"/>
</dbReference>
<evidence type="ECO:0000256" key="6">
    <source>
        <dbReference type="ARBA" id="ARBA00022989"/>
    </source>
</evidence>
<dbReference type="InterPro" id="IPR046342">
    <property type="entry name" value="CBS_dom_sf"/>
</dbReference>
<comment type="caution">
    <text evidence="14">The sequence shown here is derived from an EMBL/GenBank/DDBJ whole genome shotgun (WGS) entry which is preliminary data.</text>
</comment>
<dbReference type="PANTHER" id="PTHR22777">
    <property type="entry name" value="HEMOLYSIN-RELATED"/>
    <property type="match status" value="1"/>
</dbReference>
<feature type="domain" description="CNNM transmembrane" evidence="13">
    <location>
        <begin position="13"/>
        <end position="205"/>
    </location>
</feature>
<dbReference type="InterPro" id="IPR002550">
    <property type="entry name" value="CNNM"/>
</dbReference>
<evidence type="ECO:0000259" key="12">
    <source>
        <dbReference type="PROSITE" id="PS51371"/>
    </source>
</evidence>
<feature type="transmembrane region" description="Helical" evidence="11">
    <location>
        <begin position="108"/>
        <end position="126"/>
    </location>
</feature>
<keyword evidence="3" id="KW-1003">Cell membrane</keyword>